<dbReference type="InterPro" id="IPR001279">
    <property type="entry name" value="Metallo-B-lactamas"/>
</dbReference>
<dbReference type="AlphaFoldDB" id="A0A2A4FWY6"/>
<dbReference type="EMBL" id="NWUF01000009">
    <property type="protein sequence ID" value="PCE42208.1"/>
    <property type="molecule type" value="Genomic_DNA"/>
</dbReference>
<dbReference type="OrthoDB" id="9773738at2"/>
<dbReference type="Gene3D" id="3.60.15.10">
    <property type="entry name" value="Ribonuclease Z/Hydroxyacylglutathione hydrolase-like"/>
    <property type="match status" value="1"/>
</dbReference>
<gene>
    <name evidence="2" type="ORF">COO09_11315</name>
</gene>
<evidence type="ECO:0000313" key="2">
    <source>
        <dbReference type="EMBL" id="PCE42208.1"/>
    </source>
</evidence>
<sequence>MGMLVRFWGTRGSLPVAPRARAIEDKLVNALMRAQGRSFADEGEARGFVNQELRFGEGHTYGGATTCLEIEGADDSFFILDMGSGLRELGNDAFRRIAQQGRSRKYNFFMSHLHWDHIMGFPFFGPAFDPNAHIVIHSGHADCEAALRRQQEEISFPVAFDWLRAKIEFKVLSPGEPYNVDGIDVELMPQDHSHVSYAWKFRKNGKTFVFSTDAEHRMDDLEDKQAFETFFDRADLVVCDTMYSLAESITLKADWGHSSNVMAVNLCHGAGAKKLVLFHHEPTSSDADIDSLYDETVRYEALNRKDRTPLEIVCSYDSLELEV</sequence>
<keyword evidence="3" id="KW-1185">Reference proteome</keyword>
<dbReference type="Proteomes" id="UP000218934">
    <property type="component" value="Unassembled WGS sequence"/>
</dbReference>
<evidence type="ECO:0000259" key="1">
    <source>
        <dbReference type="SMART" id="SM00849"/>
    </source>
</evidence>
<dbReference type="CDD" id="cd07715">
    <property type="entry name" value="TaR3-like_MBL-fold"/>
    <property type="match status" value="1"/>
</dbReference>
<proteinExistence type="predicted"/>
<name>A0A2A4FWY6_9SPHN</name>
<accession>A0A2A4FWY6</accession>
<dbReference type="Pfam" id="PF12706">
    <property type="entry name" value="Lactamase_B_2"/>
    <property type="match status" value="1"/>
</dbReference>
<dbReference type="KEGG" id="rdi:CMV14_22975"/>
<dbReference type="PANTHER" id="PTHR42663">
    <property type="entry name" value="HYDROLASE C777.06C-RELATED-RELATED"/>
    <property type="match status" value="1"/>
</dbReference>
<dbReference type="GO" id="GO:0016787">
    <property type="term" value="F:hydrolase activity"/>
    <property type="evidence" value="ECO:0007669"/>
    <property type="project" value="UniProtKB-KW"/>
</dbReference>
<dbReference type="PANTHER" id="PTHR42663:SF4">
    <property type="entry name" value="SLL1036 PROTEIN"/>
    <property type="match status" value="1"/>
</dbReference>
<comment type="caution">
    <text evidence="2">The sequence shown here is derived from an EMBL/GenBank/DDBJ whole genome shotgun (WGS) entry which is preliminary data.</text>
</comment>
<dbReference type="InterPro" id="IPR036866">
    <property type="entry name" value="RibonucZ/Hydroxyglut_hydro"/>
</dbReference>
<dbReference type="SMART" id="SM00849">
    <property type="entry name" value="Lactamase_B"/>
    <property type="match status" value="1"/>
</dbReference>
<dbReference type="SUPFAM" id="SSF56281">
    <property type="entry name" value="Metallo-hydrolase/oxidoreductase"/>
    <property type="match status" value="1"/>
</dbReference>
<protein>
    <submittedName>
        <fullName evidence="2">MBL fold metallo-hydrolase</fullName>
    </submittedName>
</protein>
<evidence type="ECO:0000313" key="3">
    <source>
        <dbReference type="Proteomes" id="UP000218934"/>
    </source>
</evidence>
<feature type="domain" description="Metallo-beta-lactamase" evidence="1">
    <location>
        <begin position="64"/>
        <end position="257"/>
    </location>
</feature>
<organism evidence="2 3">
    <name type="scientific">Rhizorhabdus dicambivorans</name>
    <dbReference type="NCBI Taxonomy" id="1850238"/>
    <lineage>
        <taxon>Bacteria</taxon>
        <taxon>Pseudomonadati</taxon>
        <taxon>Pseudomonadota</taxon>
        <taxon>Alphaproteobacteria</taxon>
        <taxon>Sphingomonadales</taxon>
        <taxon>Sphingomonadaceae</taxon>
        <taxon>Rhizorhabdus</taxon>
    </lineage>
</organism>
<keyword evidence="2" id="KW-0378">Hydrolase</keyword>
<reference evidence="2 3" key="1">
    <citation type="submission" date="2017-09" db="EMBL/GenBank/DDBJ databases">
        <title>The Catabolism of 3,6-Dichlorosalicylic acid is Initiated by the Cytochrome P450 Monooxygenase DsmABC in Rhizorhabdus dicambivorans Ndbn-20.</title>
        <authorList>
            <person name="Na L."/>
        </authorList>
    </citation>
    <scope>NUCLEOTIDE SEQUENCE [LARGE SCALE GENOMIC DNA]</scope>
    <source>
        <strain evidence="2 3">Ndbn-20m</strain>
    </source>
</reference>